<feature type="compositionally biased region" description="Basic residues" evidence="7">
    <location>
        <begin position="892"/>
        <end position="902"/>
    </location>
</feature>
<dbReference type="Proteomes" id="UP000182235">
    <property type="component" value="Unassembled WGS sequence"/>
</dbReference>
<keyword evidence="3" id="KW-0813">Transport</keyword>
<keyword evidence="13" id="KW-1185">Reference proteome</keyword>
<feature type="transmembrane region" description="Helical" evidence="8">
    <location>
        <begin position="620"/>
        <end position="646"/>
    </location>
</feature>
<evidence type="ECO:0000256" key="3">
    <source>
        <dbReference type="ARBA" id="ARBA00022448"/>
    </source>
</evidence>
<protein>
    <recommendedName>
        <fullName evidence="14">CSC1/OSCA1-like 7TM region domain-containing protein</fullName>
    </recommendedName>
</protein>
<evidence type="ECO:0000256" key="6">
    <source>
        <dbReference type="ARBA" id="ARBA00023136"/>
    </source>
</evidence>
<feature type="transmembrane region" description="Helical" evidence="8">
    <location>
        <begin position="569"/>
        <end position="590"/>
    </location>
</feature>
<dbReference type="Pfam" id="PF14703">
    <property type="entry name" value="PHM7_cyt"/>
    <property type="match status" value="1"/>
</dbReference>
<comment type="similarity">
    <text evidence="2">Belongs to the CSC1 (TC 1.A.17) family.</text>
</comment>
<dbReference type="EMBL" id="LGRN01000102">
    <property type="protein sequence ID" value="OJD16544.1"/>
    <property type="molecule type" value="Genomic_DNA"/>
</dbReference>
<dbReference type="OrthoDB" id="1689567at2759"/>
<dbReference type="Pfam" id="PF13967">
    <property type="entry name" value="RSN1_TM"/>
    <property type="match status" value="1"/>
</dbReference>
<accession>A0A1J9PJ84</accession>
<evidence type="ECO:0000256" key="4">
    <source>
        <dbReference type="ARBA" id="ARBA00022692"/>
    </source>
</evidence>
<dbReference type="PANTHER" id="PTHR13018">
    <property type="entry name" value="PROBABLE MEMBRANE PROTEIN DUF221-RELATED"/>
    <property type="match status" value="1"/>
</dbReference>
<keyword evidence="5 8" id="KW-1133">Transmembrane helix</keyword>
<feature type="transmembrane region" description="Helical" evidence="8">
    <location>
        <begin position="213"/>
        <end position="233"/>
    </location>
</feature>
<dbReference type="InterPro" id="IPR032880">
    <property type="entry name" value="CSC1/OSCA1-like_N"/>
</dbReference>
<feature type="transmembrane region" description="Helical" evidence="8">
    <location>
        <begin position="693"/>
        <end position="711"/>
    </location>
</feature>
<evidence type="ECO:0000256" key="7">
    <source>
        <dbReference type="SAM" id="MobiDB-lite"/>
    </source>
</evidence>
<evidence type="ECO:0000256" key="1">
    <source>
        <dbReference type="ARBA" id="ARBA00004141"/>
    </source>
</evidence>
<feature type="region of interest" description="Disordered" evidence="7">
    <location>
        <begin position="340"/>
        <end position="360"/>
    </location>
</feature>
<name>A0A1J9PJ84_9EURO</name>
<feature type="transmembrane region" description="Helical" evidence="8">
    <location>
        <begin position="82"/>
        <end position="103"/>
    </location>
</feature>
<evidence type="ECO:0000259" key="11">
    <source>
        <dbReference type="Pfam" id="PF14703"/>
    </source>
</evidence>
<dbReference type="VEuPathDB" id="FungiDB:AJ78_03281"/>
<proteinExistence type="inferred from homology"/>
<feature type="region of interest" description="Disordered" evidence="7">
    <location>
        <begin position="878"/>
        <end position="902"/>
    </location>
</feature>
<evidence type="ECO:0000259" key="10">
    <source>
        <dbReference type="Pfam" id="PF13967"/>
    </source>
</evidence>
<evidence type="ECO:0008006" key="14">
    <source>
        <dbReference type="Google" id="ProtNLM"/>
    </source>
</evidence>
<dbReference type="InterPro" id="IPR045122">
    <property type="entry name" value="Csc1-like"/>
</dbReference>
<feature type="transmembrane region" description="Helical" evidence="8">
    <location>
        <begin position="477"/>
        <end position="499"/>
    </location>
</feature>
<feature type="transmembrane region" description="Helical" evidence="8">
    <location>
        <begin position="732"/>
        <end position="754"/>
    </location>
</feature>
<comment type="caution">
    <text evidence="12">The sequence shown here is derived from an EMBL/GenBank/DDBJ whole genome shotgun (WGS) entry which is preliminary data.</text>
</comment>
<keyword evidence="4 8" id="KW-0812">Transmembrane</keyword>
<dbReference type="PANTHER" id="PTHR13018:SF5">
    <property type="entry name" value="RE44586P"/>
    <property type="match status" value="1"/>
</dbReference>
<dbReference type="GO" id="GO:0005886">
    <property type="term" value="C:plasma membrane"/>
    <property type="evidence" value="ECO:0007669"/>
    <property type="project" value="TreeGrafter"/>
</dbReference>
<organism evidence="12 13">
    <name type="scientific">Emergomyces pasteurianus Ep9510</name>
    <dbReference type="NCBI Taxonomy" id="1447872"/>
    <lineage>
        <taxon>Eukaryota</taxon>
        <taxon>Fungi</taxon>
        <taxon>Dikarya</taxon>
        <taxon>Ascomycota</taxon>
        <taxon>Pezizomycotina</taxon>
        <taxon>Eurotiomycetes</taxon>
        <taxon>Eurotiomycetidae</taxon>
        <taxon>Onygenales</taxon>
        <taxon>Ajellomycetaceae</taxon>
        <taxon>Emergomyces</taxon>
    </lineage>
</organism>
<feature type="transmembrane region" description="Helical" evidence="8">
    <location>
        <begin position="529"/>
        <end position="548"/>
    </location>
</feature>
<feature type="domain" description="CSC1/OSCA1-like N-terminal transmembrane" evidence="10">
    <location>
        <begin position="82"/>
        <end position="234"/>
    </location>
</feature>
<keyword evidence="6 8" id="KW-0472">Membrane</keyword>
<evidence type="ECO:0000256" key="8">
    <source>
        <dbReference type="SAM" id="Phobius"/>
    </source>
</evidence>
<evidence type="ECO:0000256" key="2">
    <source>
        <dbReference type="ARBA" id="ARBA00007779"/>
    </source>
</evidence>
<evidence type="ECO:0000256" key="5">
    <source>
        <dbReference type="ARBA" id="ARBA00022989"/>
    </source>
</evidence>
<dbReference type="InterPro" id="IPR027815">
    <property type="entry name" value="CSC1/OSCA1-like_cyt"/>
</dbReference>
<evidence type="ECO:0000313" key="13">
    <source>
        <dbReference type="Proteomes" id="UP000182235"/>
    </source>
</evidence>
<gene>
    <name evidence="12" type="ORF">AJ78_03281</name>
</gene>
<sequence length="902" mass="102300">MRIRTQNTGRLAADRMKSPSAATTLTPLYPPHIPMSSSLLSVTATATASSILSLATGKNDTGDGGGDGDHKYQDQTKGQRDLLTQVIVSSAFGLLAFMGFCFLRPKWRELYAARRRLRTAASRLPQLPDTLFGWIPIVHKISDDEVLASAGLDAFVFLSFYKYALKFLSIVFFFALAVILPIHYIYTNKYGYPWDVPDDAKDDPQKPKADPTYLWMHVVFAYVFTGVGIYFLVDQTNKIIQIRQQYLGGQTTMTDRTIRLSGIPPELRSEEKIKDFIEQLEIGKVDQVMLCQDWRELDGLMEARKNILQNLEEAWTKHVGYRWKRPDSRGNALPLVRTDPMQASFDSSENNERSRLLSNDESARAHVSSYELKRPMIRIWYGPLNLRHKRIDAIDFYEEKLRQLDEKIEEIRSKECEPTPLAFVTMESTAACQMAVQAILDPWPMQLVANLAPAPADVVWQHTYLSRRSRMLRGWSITLLIGVLTVFWSVLLIPLAYLLNLETIEQVIPNLADFLSRHSIAKSLVQTGLPTLILSLLTVAVPFIYNWLANLQGMTSQGDVELSLISKNFFFTFFNLFLVFTVFATASNFYRLFENLRDVLRDTTTIALALASSLETLAPFYTNLIVLQGLGLFPFRLLEFGSVFLYPFQRLSAHTPRDYADLGKPPVFSYGLALPQTILIFIITIVYSVFPSSYIVCLFGLIYFAIGRFIYKYQLLYAMDHQQHSTGRAWPMICSRVILGFIVFQLAIIGTLALRTAVTRSVLVVPLLAGTVWFSYFFSRTYDPLMKFIALRSVDRSRVAVDHDETPTPTSTMSPPSQWDRDAVHLRFRGRDLASKLKKYVNPNLVVPLDEPWIPGRGSSLGVTNTIDAAADIMEVADNRDDNNGARSNGNRNRRNLRHPPS</sequence>
<evidence type="ECO:0000313" key="12">
    <source>
        <dbReference type="EMBL" id="OJD16544.1"/>
    </source>
</evidence>
<dbReference type="GO" id="GO:0005227">
    <property type="term" value="F:calcium-activated cation channel activity"/>
    <property type="evidence" value="ECO:0007669"/>
    <property type="project" value="InterPro"/>
</dbReference>
<reference evidence="12 13" key="1">
    <citation type="submission" date="2015-07" db="EMBL/GenBank/DDBJ databases">
        <title>Emmonsia species relationships and genome sequence.</title>
        <authorList>
            <consortium name="The Broad Institute Genomics Platform"/>
            <person name="Cuomo C.A."/>
            <person name="Munoz J.F."/>
            <person name="Imamovic A."/>
            <person name="Priest M.E."/>
            <person name="Young S."/>
            <person name="Clay O.K."/>
            <person name="McEwen J.G."/>
        </authorList>
    </citation>
    <scope>NUCLEOTIDE SEQUENCE [LARGE SCALE GENOMIC DNA]</scope>
    <source>
        <strain evidence="12 13">UAMH 9510</strain>
    </source>
</reference>
<evidence type="ECO:0000259" key="9">
    <source>
        <dbReference type="Pfam" id="PF02714"/>
    </source>
</evidence>
<dbReference type="AlphaFoldDB" id="A0A1J9PJ84"/>
<feature type="transmembrane region" description="Helical" evidence="8">
    <location>
        <begin position="667"/>
        <end position="687"/>
    </location>
</feature>
<dbReference type="Pfam" id="PF02714">
    <property type="entry name" value="RSN1_7TM"/>
    <property type="match status" value="1"/>
</dbReference>
<feature type="region of interest" description="Disordered" evidence="7">
    <location>
        <begin position="56"/>
        <end position="75"/>
    </location>
</feature>
<comment type="subcellular location">
    <subcellularLocation>
        <location evidence="1">Membrane</location>
        <topology evidence="1">Multi-pass membrane protein</topology>
    </subcellularLocation>
</comment>
<dbReference type="InterPro" id="IPR003864">
    <property type="entry name" value="CSC1/OSCA1-like_7TM"/>
</dbReference>
<feature type="transmembrane region" description="Helical" evidence="8">
    <location>
        <begin position="760"/>
        <end position="778"/>
    </location>
</feature>
<dbReference type="STRING" id="1447872.A0A1J9PJ84"/>
<feature type="transmembrane region" description="Helical" evidence="8">
    <location>
        <begin position="167"/>
        <end position="186"/>
    </location>
</feature>
<feature type="domain" description="CSC1/OSCA1-like 7TM region" evidence="9">
    <location>
        <begin position="474"/>
        <end position="751"/>
    </location>
</feature>
<feature type="domain" description="CSC1/OSCA1-like cytosolic" evidence="11">
    <location>
        <begin position="255"/>
        <end position="462"/>
    </location>
</feature>